<dbReference type="AlphaFoldDB" id="A0A0V1MF03"/>
<gene>
    <name evidence="1" type="ORF">T10_12759</name>
</gene>
<name>A0A0V1MF03_9BILA</name>
<sequence length="104" mass="12311">MHLIENHVVYQRKVDCGDELTYNGNLLNQQCVPTISLGVDEASRKTIGEWRRIRGNECQIKQMEHQKTFTLLAYYRMKCYGLELIIELLNFENKDANNYFTYSQ</sequence>
<protein>
    <submittedName>
        <fullName evidence="1">Uncharacterized protein</fullName>
    </submittedName>
</protein>
<evidence type="ECO:0000313" key="1">
    <source>
        <dbReference type="EMBL" id="KRZ70250.1"/>
    </source>
</evidence>
<reference evidence="1 2" key="1">
    <citation type="submission" date="2015-01" db="EMBL/GenBank/DDBJ databases">
        <title>Evolution of Trichinella species and genotypes.</title>
        <authorList>
            <person name="Korhonen P.K."/>
            <person name="Edoardo P."/>
            <person name="Giuseppe L.R."/>
            <person name="Gasser R.B."/>
        </authorList>
    </citation>
    <scope>NUCLEOTIDE SEQUENCE [LARGE SCALE GENOMIC DNA]</scope>
    <source>
        <strain evidence="1">ISS1980</strain>
    </source>
</reference>
<proteinExistence type="predicted"/>
<dbReference type="EMBL" id="JYDO01000117">
    <property type="protein sequence ID" value="KRZ70250.1"/>
    <property type="molecule type" value="Genomic_DNA"/>
</dbReference>
<organism evidence="1 2">
    <name type="scientific">Trichinella papuae</name>
    <dbReference type="NCBI Taxonomy" id="268474"/>
    <lineage>
        <taxon>Eukaryota</taxon>
        <taxon>Metazoa</taxon>
        <taxon>Ecdysozoa</taxon>
        <taxon>Nematoda</taxon>
        <taxon>Enoplea</taxon>
        <taxon>Dorylaimia</taxon>
        <taxon>Trichinellida</taxon>
        <taxon>Trichinellidae</taxon>
        <taxon>Trichinella</taxon>
    </lineage>
</organism>
<keyword evidence="2" id="KW-1185">Reference proteome</keyword>
<evidence type="ECO:0000313" key="2">
    <source>
        <dbReference type="Proteomes" id="UP000054843"/>
    </source>
</evidence>
<comment type="caution">
    <text evidence="1">The sequence shown here is derived from an EMBL/GenBank/DDBJ whole genome shotgun (WGS) entry which is preliminary data.</text>
</comment>
<dbReference type="Proteomes" id="UP000054843">
    <property type="component" value="Unassembled WGS sequence"/>
</dbReference>
<accession>A0A0V1MF03</accession>